<keyword evidence="4" id="KW-1185">Reference proteome</keyword>
<dbReference type="Proteomes" id="UP001208938">
    <property type="component" value="Unassembled WGS sequence"/>
</dbReference>
<proteinExistence type="predicted"/>
<keyword evidence="1" id="KW-0472">Membrane</keyword>
<sequence length="185" mass="20181">MTLDHLISQYGLWAVFLGCFFEGETAAITGGVFAHRHLLVLWQVTLVAGFAAYLADMSFFLAGRRFRDHRLVRTLAARPRFAVALRGIDRNPARFAAVFRFIPGMRMIGPLALAQSTISTARFALLAALAAAVWSVLYAALGHVIGQLLAALFGPIERVEVLLTGALVAALAVAAVILWRRHRRG</sequence>
<gene>
    <name evidence="3" type="ORF">OKW52_06900</name>
</gene>
<feature type="transmembrane region" description="Helical" evidence="1">
    <location>
        <begin position="123"/>
        <end position="141"/>
    </location>
</feature>
<evidence type="ECO:0000313" key="3">
    <source>
        <dbReference type="EMBL" id="MCW1931996.1"/>
    </source>
</evidence>
<keyword evidence="1" id="KW-1133">Transmembrane helix</keyword>
<dbReference type="PANTHER" id="PTHR42709:SF2">
    <property type="entry name" value="INNER MEMBRANE PROTEIN YOHD"/>
    <property type="match status" value="1"/>
</dbReference>
<keyword evidence="1" id="KW-0812">Transmembrane</keyword>
<accession>A0ABT3GWV2</accession>
<evidence type="ECO:0000256" key="1">
    <source>
        <dbReference type="SAM" id="Phobius"/>
    </source>
</evidence>
<dbReference type="EMBL" id="JAPDFL010000001">
    <property type="protein sequence ID" value="MCW1931996.1"/>
    <property type="molecule type" value="Genomic_DNA"/>
</dbReference>
<feature type="transmembrane region" description="Helical" evidence="1">
    <location>
        <begin position="161"/>
        <end position="179"/>
    </location>
</feature>
<feature type="transmembrane region" description="Helical" evidence="1">
    <location>
        <begin position="40"/>
        <end position="63"/>
    </location>
</feature>
<organism evidence="3 4">
    <name type="scientific">Pararhodobacter zhoushanensis</name>
    <dbReference type="NCBI Taxonomy" id="2479545"/>
    <lineage>
        <taxon>Bacteria</taxon>
        <taxon>Pseudomonadati</taxon>
        <taxon>Pseudomonadota</taxon>
        <taxon>Alphaproteobacteria</taxon>
        <taxon>Rhodobacterales</taxon>
        <taxon>Paracoccaceae</taxon>
        <taxon>Pararhodobacter</taxon>
    </lineage>
</organism>
<comment type="caution">
    <text evidence="3">The sequence shown here is derived from an EMBL/GenBank/DDBJ whole genome shotgun (WGS) entry which is preliminary data.</text>
</comment>
<protein>
    <submittedName>
        <fullName evidence="3">VTT domain-containing protein</fullName>
    </submittedName>
</protein>
<dbReference type="Pfam" id="PF09335">
    <property type="entry name" value="VTT_dom"/>
    <property type="match status" value="1"/>
</dbReference>
<evidence type="ECO:0000259" key="2">
    <source>
        <dbReference type="Pfam" id="PF09335"/>
    </source>
</evidence>
<dbReference type="InterPro" id="IPR051311">
    <property type="entry name" value="DedA_domain"/>
</dbReference>
<dbReference type="RefSeq" id="WP_264505069.1">
    <property type="nucleotide sequence ID" value="NZ_JAPDFL010000001.1"/>
</dbReference>
<reference evidence="3 4" key="1">
    <citation type="submission" date="2022-10" db="EMBL/GenBank/DDBJ databases">
        <title>Pararhodobacter sp. nov., isolated from marine algae.</title>
        <authorList>
            <person name="Choi B.J."/>
            <person name="Kim J.M."/>
            <person name="Lee J.K."/>
            <person name="Choi D.G."/>
            <person name="Jeon C.O."/>
        </authorList>
    </citation>
    <scope>NUCLEOTIDE SEQUENCE [LARGE SCALE GENOMIC DNA]</scope>
    <source>
        <strain evidence="3 4">ZQ420</strain>
    </source>
</reference>
<name>A0ABT3GWV2_9RHOB</name>
<feature type="domain" description="VTT" evidence="2">
    <location>
        <begin position="23"/>
        <end position="143"/>
    </location>
</feature>
<evidence type="ECO:0000313" key="4">
    <source>
        <dbReference type="Proteomes" id="UP001208938"/>
    </source>
</evidence>
<dbReference type="PANTHER" id="PTHR42709">
    <property type="entry name" value="ALKALINE PHOSPHATASE LIKE PROTEIN"/>
    <property type="match status" value="1"/>
</dbReference>
<feature type="transmembrane region" description="Helical" evidence="1">
    <location>
        <begin position="12"/>
        <end position="34"/>
    </location>
</feature>
<dbReference type="InterPro" id="IPR032816">
    <property type="entry name" value="VTT_dom"/>
</dbReference>